<evidence type="ECO:0000256" key="1">
    <source>
        <dbReference type="SAM" id="MobiDB-lite"/>
    </source>
</evidence>
<feature type="region of interest" description="Disordered" evidence="1">
    <location>
        <begin position="1"/>
        <end position="73"/>
    </location>
</feature>
<dbReference type="Proteomes" id="UP000887565">
    <property type="component" value="Unplaced"/>
</dbReference>
<feature type="compositionally biased region" description="Acidic residues" evidence="1">
    <location>
        <begin position="52"/>
        <end position="70"/>
    </location>
</feature>
<protein>
    <submittedName>
        <fullName evidence="3">Uncharacterized protein</fullName>
    </submittedName>
</protein>
<organism evidence="2 3">
    <name type="scientific">Romanomermis culicivorax</name>
    <name type="common">Nematode worm</name>
    <dbReference type="NCBI Taxonomy" id="13658"/>
    <lineage>
        <taxon>Eukaryota</taxon>
        <taxon>Metazoa</taxon>
        <taxon>Ecdysozoa</taxon>
        <taxon>Nematoda</taxon>
        <taxon>Enoplea</taxon>
        <taxon>Dorylaimia</taxon>
        <taxon>Mermithida</taxon>
        <taxon>Mermithoidea</taxon>
        <taxon>Mermithidae</taxon>
        <taxon>Romanomermis</taxon>
    </lineage>
</organism>
<evidence type="ECO:0000313" key="2">
    <source>
        <dbReference type="Proteomes" id="UP000887565"/>
    </source>
</evidence>
<name>A0A915IJS8_ROMCU</name>
<reference evidence="3" key="1">
    <citation type="submission" date="2022-11" db="UniProtKB">
        <authorList>
            <consortium name="WormBaseParasite"/>
        </authorList>
    </citation>
    <scope>IDENTIFICATION</scope>
</reference>
<accession>A0A915IJS8</accession>
<keyword evidence="2" id="KW-1185">Reference proteome</keyword>
<dbReference type="WBParaSite" id="nRc.2.0.1.t14296-RA">
    <property type="protein sequence ID" value="nRc.2.0.1.t14296-RA"/>
    <property type="gene ID" value="nRc.2.0.1.g14296"/>
</dbReference>
<evidence type="ECO:0000313" key="3">
    <source>
        <dbReference type="WBParaSite" id="nRc.2.0.1.t14296-RA"/>
    </source>
</evidence>
<proteinExistence type="predicted"/>
<dbReference type="AlphaFoldDB" id="A0A915IJS8"/>
<sequence length="146" mass="16451">MPPQKQKPTKSSSGSGDVEKKTTTKKPRGQPEYANGEGEETTAKNAAVAEDQNADEEGGEEGEGEDEDYSPEQMLELAPCLLQLFTPTTTKHLSMPKCIKILRFYANLAENNAQWQEICDFRTYDDERLKLAQMFKNYTEDCGYLK</sequence>